<dbReference type="KEGG" id="dosa:Os05g0451200"/>
<evidence type="ECO:0000313" key="3">
    <source>
        <dbReference type="Proteomes" id="UP000000763"/>
    </source>
</evidence>
<reference evidence="3" key="2">
    <citation type="journal article" date="2008" name="Nucleic Acids Res.">
        <title>The rice annotation project database (RAP-DB): 2008 update.</title>
        <authorList>
            <consortium name="The rice annotation project (RAP)"/>
        </authorList>
    </citation>
    <scope>GENOME REANNOTATION</scope>
    <source>
        <strain evidence="3">cv. Nipponbare</strain>
    </source>
</reference>
<proteinExistence type="predicted"/>
<dbReference type="Proteomes" id="UP000000763">
    <property type="component" value="Chromosome 5"/>
</dbReference>
<name>A0A0P0WNA1_ORYSJ</name>
<dbReference type="Gramene" id="Os05t0451200-01">
    <property type="protein sequence ID" value="Os05t0451200-01"/>
    <property type="gene ID" value="Os05g0451200"/>
</dbReference>
<gene>
    <name evidence="2" type="ordered locus">Os05g0451200</name>
</gene>
<evidence type="ECO:0000256" key="1">
    <source>
        <dbReference type="SAM" id="MobiDB-lite"/>
    </source>
</evidence>
<accession>A0A0P0WNA1</accession>
<protein>
    <submittedName>
        <fullName evidence="2">Os05g0451200 protein</fullName>
    </submittedName>
</protein>
<organism evidence="2 3">
    <name type="scientific">Oryza sativa subsp. japonica</name>
    <name type="common">Rice</name>
    <dbReference type="NCBI Taxonomy" id="39947"/>
    <lineage>
        <taxon>Eukaryota</taxon>
        <taxon>Viridiplantae</taxon>
        <taxon>Streptophyta</taxon>
        <taxon>Embryophyta</taxon>
        <taxon>Tracheophyta</taxon>
        <taxon>Spermatophyta</taxon>
        <taxon>Magnoliopsida</taxon>
        <taxon>Liliopsida</taxon>
        <taxon>Poales</taxon>
        <taxon>Poaceae</taxon>
        <taxon>BOP clade</taxon>
        <taxon>Oryzoideae</taxon>
        <taxon>Oryzeae</taxon>
        <taxon>Oryzinae</taxon>
        <taxon>Oryza</taxon>
        <taxon>Oryza sativa</taxon>
    </lineage>
</organism>
<reference evidence="2 3" key="1">
    <citation type="journal article" date="2005" name="Nature">
        <title>The map-based sequence of the rice genome.</title>
        <authorList>
            <consortium name="International rice genome sequencing project (IRGSP)"/>
            <person name="Matsumoto T."/>
            <person name="Wu J."/>
            <person name="Kanamori H."/>
            <person name="Katayose Y."/>
            <person name="Fujisawa M."/>
            <person name="Namiki N."/>
            <person name="Mizuno H."/>
            <person name="Yamamoto K."/>
            <person name="Antonio B.A."/>
            <person name="Baba T."/>
            <person name="Sakata K."/>
            <person name="Nagamura Y."/>
            <person name="Aoki H."/>
            <person name="Arikawa K."/>
            <person name="Arita K."/>
            <person name="Bito T."/>
            <person name="Chiden Y."/>
            <person name="Fujitsuka N."/>
            <person name="Fukunaka R."/>
            <person name="Hamada M."/>
            <person name="Harada C."/>
            <person name="Hayashi A."/>
            <person name="Hijishita S."/>
            <person name="Honda M."/>
            <person name="Hosokawa S."/>
            <person name="Ichikawa Y."/>
            <person name="Idonuma A."/>
            <person name="Iijima M."/>
            <person name="Ikeda M."/>
            <person name="Ikeno M."/>
            <person name="Ito K."/>
            <person name="Ito S."/>
            <person name="Ito T."/>
            <person name="Ito Y."/>
            <person name="Ito Y."/>
            <person name="Iwabuchi A."/>
            <person name="Kamiya K."/>
            <person name="Karasawa W."/>
            <person name="Kurita K."/>
            <person name="Katagiri S."/>
            <person name="Kikuta A."/>
            <person name="Kobayashi H."/>
            <person name="Kobayashi N."/>
            <person name="Machita K."/>
            <person name="Maehara T."/>
            <person name="Masukawa M."/>
            <person name="Mizubayashi T."/>
            <person name="Mukai Y."/>
            <person name="Nagasaki H."/>
            <person name="Nagata Y."/>
            <person name="Naito S."/>
            <person name="Nakashima M."/>
            <person name="Nakama Y."/>
            <person name="Nakamichi Y."/>
            <person name="Nakamura M."/>
            <person name="Meguro A."/>
            <person name="Negishi M."/>
            <person name="Ohta I."/>
            <person name="Ohta T."/>
            <person name="Okamoto M."/>
            <person name="Ono N."/>
            <person name="Saji S."/>
            <person name="Sakaguchi M."/>
            <person name="Sakai K."/>
            <person name="Shibata M."/>
            <person name="Shimokawa T."/>
            <person name="Song J."/>
            <person name="Takazaki Y."/>
            <person name="Terasawa K."/>
            <person name="Tsugane M."/>
            <person name="Tsuji K."/>
            <person name="Ueda S."/>
            <person name="Waki K."/>
            <person name="Yamagata H."/>
            <person name="Yamamoto M."/>
            <person name="Yamamoto S."/>
            <person name="Yamane H."/>
            <person name="Yoshiki S."/>
            <person name="Yoshihara R."/>
            <person name="Yukawa K."/>
            <person name="Zhong H."/>
            <person name="Yano M."/>
            <person name="Yuan Q."/>
            <person name="Ouyang S."/>
            <person name="Liu J."/>
            <person name="Jones K.M."/>
            <person name="Gansberger K."/>
            <person name="Moffat K."/>
            <person name="Hill J."/>
            <person name="Bera J."/>
            <person name="Fadrosh D."/>
            <person name="Jin S."/>
            <person name="Johri S."/>
            <person name="Kim M."/>
            <person name="Overton L."/>
            <person name="Reardon M."/>
            <person name="Tsitrin T."/>
            <person name="Vuong H."/>
            <person name="Weaver B."/>
            <person name="Ciecko A."/>
            <person name="Tallon L."/>
            <person name="Jackson J."/>
            <person name="Pai G."/>
            <person name="Aken S.V."/>
            <person name="Utterback T."/>
            <person name="Reidmuller S."/>
            <person name="Feldblyum T."/>
            <person name="Hsiao J."/>
            <person name="Zismann V."/>
            <person name="Iobst S."/>
            <person name="de Vazeille A.R."/>
            <person name="Buell C.R."/>
            <person name="Ying K."/>
            <person name="Li Y."/>
            <person name="Lu T."/>
            <person name="Huang Y."/>
            <person name="Zhao Q."/>
            <person name="Feng Q."/>
            <person name="Zhang L."/>
            <person name="Zhu J."/>
            <person name="Weng Q."/>
            <person name="Mu J."/>
            <person name="Lu Y."/>
            <person name="Fan D."/>
            <person name="Liu Y."/>
            <person name="Guan J."/>
            <person name="Zhang Y."/>
            <person name="Yu S."/>
            <person name="Liu X."/>
            <person name="Zhang Y."/>
            <person name="Hong G."/>
            <person name="Han B."/>
            <person name="Choisne N."/>
            <person name="Demange N."/>
            <person name="Orjeda G."/>
            <person name="Samain S."/>
            <person name="Cattolico L."/>
            <person name="Pelletier E."/>
            <person name="Couloux A."/>
            <person name="Segurens B."/>
            <person name="Wincker P."/>
            <person name="D'Hont A."/>
            <person name="Scarpelli C."/>
            <person name="Weissenbach J."/>
            <person name="Salanoubat M."/>
            <person name="Quetier F."/>
            <person name="Yu Y."/>
            <person name="Kim H.R."/>
            <person name="Rambo T."/>
            <person name="Currie J."/>
            <person name="Collura K."/>
            <person name="Luo M."/>
            <person name="Yang T."/>
            <person name="Ammiraju J.S.S."/>
            <person name="Engler F."/>
            <person name="Soderlund C."/>
            <person name="Wing R.A."/>
            <person name="Palmer L.E."/>
            <person name="de la Bastide M."/>
            <person name="Spiegel L."/>
            <person name="Nascimento L."/>
            <person name="Zutavern T."/>
            <person name="O'Shaughnessy A."/>
            <person name="Dike S."/>
            <person name="Dedhia N."/>
            <person name="Preston R."/>
            <person name="Balija V."/>
            <person name="McCombie W.R."/>
            <person name="Chow T."/>
            <person name="Chen H."/>
            <person name="Chung M."/>
            <person name="Chen C."/>
            <person name="Shaw J."/>
            <person name="Wu H."/>
            <person name="Hsiao K."/>
            <person name="Chao Y."/>
            <person name="Chu M."/>
            <person name="Cheng C."/>
            <person name="Hour A."/>
            <person name="Lee P."/>
            <person name="Lin S."/>
            <person name="Lin Y."/>
            <person name="Liou J."/>
            <person name="Liu S."/>
            <person name="Hsing Y."/>
            <person name="Raghuvanshi S."/>
            <person name="Mohanty A."/>
            <person name="Bharti A.K."/>
            <person name="Gaur A."/>
            <person name="Gupta V."/>
            <person name="Kumar D."/>
            <person name="Ravi V."/>
            <person name="Vij S."/>
            <person name="Kapur A."/>
            <person name="Khurana P."/>
            <person name="Khurana P."/>
            <person name="Khurana J.P."/>
            <person name="Tyagi A.K."/>
            <person name="Gaikwad K."/>
            <person name="Singh A."/>
            <person name="Dalal V."/>
            <person name="Srivastava S."/>
            <person name="Dixit A."/>
            <person name="Pal A.K."/>
            <person name="Ghazi I.A."/>
            <person name="Yadav M."/>
            <person name="Pandit A."/>
            <person name="Bhargava A."/>
            <person name="Sureshbabu K."/>
            <person name="Batra K."/>
            <person name="Sharma T.R."/>
            <person name="Mohapatra T."/>
            <person name="Singh N.K."/>
            <person name="Messing J."/>
            <person name="Nelson A.B."/>
            <person name="Fuks G."/>
            <person name="Kavchok S."/>
            <person name="Keizer G."/>
            <person name="Linton E."/>
            <person name="Llaca V."/>
            <person name="Song R."/>
            <person name="Tanyolac B."/>
            <person name="Young S."/>
            <person name="Ho-Il K."/>
            <person name="Hahn J.H."/>
            <person name="Sangsakoo G."/>
            <person name="Vanavichit A."/>
            <person name="de Mattos Luiz.A.T."/>
            <person name="Zimmer P.D."/>
            <person name="Malone G."/>
            <person name="Dellagostin O."/>
            <person name="de Oliveira A.C."/>
            <person name="Bevan M."/>
            <person name="Bancroft I."/>
            <person name="Minx P."/>
            <person name="Cordum H."/>
            <person name="Wilson R."/>
            <person name="Cheng Z."/>
            <person name="Jin W."/>
            <person name="Jiang J."/>
            <person name="Leong S.A."/>
            <person name="Iwama H."/>
            <person name="Gojobori T."/>
            <person name="Itoh T."/>
            <person name="Niimura Y."/>
            <person name="Fujii Y."/>
            <person name="Habara T."/>
            <person name="Sakai H."/>
            <person name="Sato Y."/>
            <person name="Wilson G."/>
            <person name="Kumar K."/>
            <person name="McCouch S."/>
            <person name="Juretic N."/>
            <person name="Hoen D."/>
            <person name="Wright S."/>
            <person name="Bruskiewich R."/>
            <person name="Bureau T."/>
            <person name="Miyao A."/>
            <person name="Hirochika H."/>
            <person name="Nishikawa T."/>
            <person name="Kadowaki K."/>
            <person name="Sugiura M."/>
            <person name="Burr B."/>
            <person name="Sasaki T."/>
        </authorList>
    </citation>
    <scope>NUCLEOTIDE SEQUENCE [LARGE SCALE GENOMIC DNA]</scope>
    <source>
        <strain evidence="3">cv. Nipponbare</strain>
    </source>
</reference>
<feature type="region of interest" description="Disordered" evidence="1">
    <location>
        <begin position="21"/>
        <end position="41"/>
    </location>
</feature>
<dbReference type="EMBL" id="AP008211">
    <property type="protein sequence ID" value="BAF17620.1"/>
    <property type="molecule type" value="Genomic_DNA"/>
</dbReference>
<sequence>MDLRDAADAAQSAARLFGSSIAAPPAASQHPPRARARAMGVPPLHAPPRRFLPRAWLAIGLGEKQWWKYYTSRFYTRGNVIISVKN</sequence>
<dbReference type="AlphaFoldDB" id="A0A0P0WNA1"/>
<evidence type="ECO:0000313" key="2">
    <source>
        <dbReference type="EMBL" id="BAF17620.1"/>
    </source>
</evidence>